<keyword evidence="2" id="KW-1185">Reference proteome</keyword>
<name>A0ACB9LNF6_9MYRT</name>
<evidence type="ECO:0000313" key="1">
    <source>
        <dbReference type="EMBL" id="KAI4312214.1"/>
    </source>
</evidence>
<comment type="caution">
    <text evidence="1">The sequence shown here is derived from an EMBL/GenBank/DDBJ whole genome shotgun (WGS) entry which is preliminary data.</text>
</comment>
<organism evidence="1 2">
    <name type="scientific">Melastoma candidum</name>
    <dbReference type="NCBI Taxonomy" id="119954"/>
    <lineage>
        <taxon>Eukaryota</taxon>
        <taxon>Viridiplantae</taxon>
        <taxon>Streptophyta</taxon>
        <taxon>Embryophyta</taxon>
        <taxon>Tracheophyta</taxon>
        <taxon>Spermatophyta</taxon>
        <taxon>Magnoliopsida</taxon>
        <taxon>eudicotyledons</taxon>
        <taxon>Gunneridae</taxon>
        <taxon>Pentapetalae</taxon>
        <taxon>rosids</taxon>
        <taxon>malvids</taxon>
        <taxon>Myrtales</taxon>
        <taxon>Melastomataceae</taxon>
        <taxon>Melastomatoideae</taxon>
        <taxon>Melastomateae</taxon>
        <taxon>Melastoma</taxon>
    </lineage>
</organism>
<sequence>MANRVPKISSDEATSGSSVDSLSFTSLVCIQEPQKKQRPRAAKQDTEFEFRSVALNSTMVAHQRQAQANVSVSSGHTQHKELLLQSKQLQPASPAHSKVLLREHLGKEKSSYHKDRNKGRENHPRSGSKKEQKTENSDNGSSNTGFGQKLLVSFFSPCRECKTSNPAVKKPNKANKPRSH</sequence>
<reference evidence="2" key="1">
    <citation type="journal article" date="2023" name="Front. Plant Sci.">
        <title>Chromosomal-level genome assembly of Melastoma candidum provides insights into trichome evolution.</title>
        <authorList>
            <person name="Zhong Y."/>
            <person name="Wu W."/>
            <person name="Sun C."/>
            <person name="Zou P."/>
            <person name="Liu Y."/>
            <person name="Dai S."/>
            <person name="Zhou R."/>
        </authorList>
    </citation>
    <scope>NUCLEOTIDE SEQUENCE [LARGE SCALE GENOMIC DNA]</scope>
</reference>
<gene>
    <name evidence="1" type="ORF">MLD38_037051</name>
</gene>
<dbReference type="EMBL" id="CM042890">
    <property type="protein sequence ID" value="KAI4312214.1"/>
    <property type="molecule type" value="Genomic_DNA"/>
</dbReference>
<evidence type="ECO:0000313" key="2">
    <source>
        <dbReference type="Proteomes" id="UP001057402"/>
    </source>
</evidence>
<proteinExistence type="predicted"/>
<accession>A0ACB9LNF6</accession>
<protein>
    <submittedName>
        <fullName evidence="1">Uncharacterized protein</fullName>
    </submittedName>
</protein>
<dbReference type="Proteomes" id="UP001057402">
    <property type="component" value="Chromosome 11"/>
</dbReference>